<dbReference type="OrthoDB" id="668058at2"/>
<dbReference type="PRINTS" id="PR00598">
    <property type="entry name" value="HTHMARR"/>
</dbReference>
<dbReference type="Pfam" id="PF01047">
    <property type="entry name" value="MarR"/>
    <property type="match status" value="1"/>
</dbReference>
<dbReference type="AlphaFoldDB" id="A0A316XB20"/>
<comment type="caution">
    <text evidence="2">The sequence shown here is derived from an EMBL/GenBank/DDBJ whole genome shotgun (WGS) entry which is preliminary data.</text>
</comment>
<protein>
    <submittedName>
        <fullName evidence="2">MarR family transcriptional regulator</fullName>
    </submittedName>
</protein>
<proteinExistence type="predicted"/>
<sequence length="151" mass="17211">MPKDTVHHFREASRAYSDASIFMHEAIARKAGLSSADHKYLGLILQHESITAGEISKLTGLTTGAVTGLIDRLEKKGLLKRQFIQEDRRKVIILPNIENSMQLLSPLFDELQQKTMALISTFSKKEIETIERYFREATLLMKETADHLNNR</sequence>
<dbReference type="InterPro" id="IPR036390">
    <property type="entry name" value="WH_DNA-bd_sf"/>
</dbReference>
<dbReference type="GO" id="GO:0003700">
    <property type="term" value="F:DNA-binding transcription factor activity"/>
    <property type="evidence" value="ECO:0007669"/>
    <property type="project" value="InterPro"/>
</dbReference>
<reference evidence="2 3" key="1">
    <citation type="submission" date="2018-04" db="EMBL/GenBank/DDBJ databases">
        <title>Draft Genome Sequence of Phosphate-Solubilizing Chryseobacterium sp. ISE14 that is a Biocontrol and Plant Growth-Promoting Rhizobacterium Isolated from Cucumber.</title>
        <authorList>
            <person name="Jeong J.-J."/>
            <person name="Sang M.K."/>
            <person name="Choi I.-G."/>
            <person name="Kim K.D."/>
        </authorList>
    </citation>
    <scope>NUCLEOTIDE SEQUENCE [LARGE SCALE GENOMIC DNA]</scope>
    <source>
        <strain evidence="2 3">ISE14</strain>
    </source>
</reference>
<evidence type="ECO:0000313" key="3">
    <source>
        <dbReference type="Proteomes" id="UP000236594"/>
    </source>
</evidence>
<dbReference type="InterPro" id="IPR036388">
    <property type="entry name" value="WH-like_DNA-bd_sf"/>
</dbReference>
<dbReference type="SUPFAM" id="SSF46785">
    <property type="entry name" value="Winged helix' DNA-binding domain"/>
    <property type="match status" value="1"/>
</dbReference>
<accession>A0A316XB20</accession>
<gene>
    <name evidence="2" type="ORF">C1631_015615</name>
</gene>
<dbReference type="GO" id="GO:0006950">
    <property type="term" value="P:response to stress"/>
    <property type="evidence" value="ECO:0007669"/>
    <property type="project" value="TreeGrafter"/>
</dbReference>
<organism evidence="2 3">
    <name type="scientific">Chryseobacterium phosphatilyticum</name>
    <dbReference type="NCBI Taxonomy" id="475075"/>
    <lineage>
        <taxon>Bacteria</taxon>
        <taxon>Pseudomonadati</taxon>
        <taxon>Bacteroidota</taxon>
        <taxon>Flavobacteriia</taxon>
        <taxon>Flavobacteriales</taxon>
        <taxon>Weeksellaceae</taxon>
        <taxon>Chryseobacterium group</taxon>
        <taxon>Chryseobacterium</taxon>
    </lineage>
</organism>
<dbReference type="InterPro" id="IPR039422">
    <property type="entry name" value="MarR/SlyA-like"/>
</dbReference>
<evidence type="ECO:0000313" key="2">
    <source>
        <dbReference type="EMBL" id="PWN69473.1"/>
    </source>
</evidence>
<feature type="domain" description="HTH marR-type" evidence="1">
    <location>
        <begin position="2"/>
        <end position="139"/>
    </location>
</feature>
<name>A0A316XB20_9FLAO</name>
<dbReference type="Gene3D" id="1.10.10.10">
    <property type="entry name" value="Winged helix-like DNA-binding domain superfamily/Winged helix DNA-binding domain"/>
    <property type="match status" value="1"/>
</dbReference>
<keyword evidence="3" id="KW-1185">Reference proteome</keyword>
<dbReference type="SMART" id="SM00347">
    <property type="entry name" value="HTH_MARR"/>
    <property type="match status" value="1"/>
</dbReference>
<dbReference type="PANTHER" id="PTHR33164:SF106">
    <property type="entry name" value="TRANSCRIPTIONAL REGULATORY PROTEIN"/>
    <property type="match status" value="1"/>
</dbReference>
<dbReference type="PROSITE" id="PS50995">
    <property type="entry name" value="HTH_MARR_2"/>
    <property type="match status" value="1"/>
</dbReference>
<dbReference type="PANTHER" id="PTHR33164">
    <property type="entry name" value="TRANSCRIPTIONAL REGULATOR, MARR FAMILY"/>
    <property type="match status" value="1"/>
</dbReference>
<dbReference type="InterPro" id="IPR000835">
    <property type="entry name" value="HTH_MarR-typ"/>
</dbReference>
<dbReference type="RefSeq" id="WP_109713272.1">
    <property type="nucleotide sequence ID" value="NZ_PPED02000003.1"/>
</dbReference>
<dbReference type="EMBL" id="PPED02000003">
    <property type="protein sequence ID" value="PWN69473.1"/>
    <property type="molecule type" value="Genomic_DNA"/>
</dbReference>
<evidence type="ECO:0000259" key="1">
    <source>
        <dbReference type="PROSITE" id="PS50995"/>
    </source>
</evidence>
<dbReference type="Proteomes" id="UP000236594">
    <property type="component" value="Unassembled WGS sequence"/>
</dbReference>